<feature type="transmembrane region" description="Helical" evidence="7">
    <location>
        <begin position="152"/>
        <end position="173"/>
    </location>
</feature>
<dbReference type="Gene3D" id="1.20.1250.20">
    <property type="entry name" value="MFS general substrate transporter like domains"/>
    <property type="match status" value="1"/>
</dbReference>
<evidence type="ECO:0000313" key="9">
    <source>
        <dbReference type="EMBL" id="KAH7048446.1"/>
    </source>
</evidence>
<dbReference type="Pfam" id="PF00083">
    <property type="entry name" value="Sugar_tr"/>
    <property type="match status" value="1"/>
</dbReference>
<dbReference type="PANTHER" id="PTHR48020">
    <property type="entry name" value="PROTON MYO-INOSITOL COTRANSPORTER"/>
    <property type="match status" value="1"/>
</dbReference>
<keyword evidence="4 7" id="KW-0812">Transmembrane</keyword>
<evidence type="ECO:0000256" key="7">
    <source>
        <dbReference type="SAM" id="Phobius"/>
    </source>
</evidence>
<feature type="transmembrane region" description="Helical" evidence="7">
    <location>
        <begin position="185"/>
        <end position="203"/>
    </location>
</feature>
<keyword evidence="3" id="KW-0813">Transport</keyword>
<evidence type="ECO:0000256" key="1">
    <source>
        <dbReference type="ARBA" id="ARBA00004141"/>
    </source>
</evidence>
<evidence type="ECO:0000256" key="2">
    <source>
        <dbReference type="ARBA" id="ARBA00010992"/>
    </source>
</evidence>
<keyword evidence="10" id="KW-1185">Reference proteome</keyword>
<comment type="subcellular location">
    <subcellularLocation>
        <location evidence="1">Membrane</location>
        <topology evidence="1">Multi-pass membrane protein</topology>
    </subcellularLocation>
</comment>
<reference evidence="9 10" key="1">
    <citation type="journal article" date="2021" name="Nat. Commun.">
        <title>Genetic determinants of endophytism in the Arabidopsis root mycobiome.</title>
        <authorList>
            <person name="Mesny F."/>
            <person name="Miyauchi S."/>
            <person name="Thiergart T."/>
            <person name="Pickel B."/>
            <person name="Atanasova L."/>
            <person name="Karlsson M."/>
            <person name="Huettel B."/>
            <person name="Barry K.W."/>
            <person name="Haridas S."/>
            <person name="Chen C."/>
            <person name="Bauer D."/>
            <person name="Andreopoulos W."/>
            <person name="Pangilinan J."/>
            <person name="LaButti K."/>
            <person name="Riley R."/>
            <person name="Lipzen A."/>
            <person name="Clum A."/>
            <person name="Drula E."/>
            <person name="Henrissat B."/>
            <person name="Kohler A."/>
            <person name="Grigoriev I.V."/>
            <person name="Martin F.M."/>
            <person name="Hacquard S."/>
        </authorList>
    </citation>
    <scope>NUCLEOTIDE SEQUENCE [LARGE SCALE GENOMIC DNA]</scope>
    <source>
        <strain evidence="9 10">MPI-SDFR-AT-0080</strain>
    </source>
</reference>
<feature type="transmembrane region" description="Helical" evidence="7">
    <location>
        <begin position="457"/>
        <end position="478"/>
    </location>
</feature>
<dbReference type="EMBL" id="JAGTJR010000015">
    <property type="protein sequence ID" value="KAH7048446.1"/>
    <property type="molecule type" value="Genomic_DNA"/>
</dbReference>
<feature type="transmembrane region" description="Helical" evidence="7">
    <location>
        <begin position="108"/>
        <end position="125"/>
    </location>
</feature>
<sequence>MSEPLELRERITHSGRSSNDIETLRSEEHMQVYIDNPLDNLTLEELEEAVTSFRRQYGLVNIIDEKLLQKGARVAQSGRTFEAIDELTQDELQALTDEHTRLFRQPSAFWITICCTCIAAVLQGWDQTGSNGANLEWPRAFNLDTETSSGDVWILGLVNAAPYFASSMLGCWISDPLNNYTGRRGTIFFSAVFCFASVIGSAFTKNWVQLFFCRCLLGIGMGSKAATVPVYAAENSPAFFRGSFVMSWQLWVAFGIFLGFSANLAVYQVRDIGWRLQLGSAFIPAVPLLIMIWWAPESPRWYIKQNCYPQAYHSLLRLRNVPLQAARDLYYMHVQIELENKRLTAEQAARSGGSEEQNVSRTPVARDLHKAKEYVRRFVQLFTIGRVRRATVAACTVMLAQQMCGINIVVFYSASVFVDAQAPTRTALLVSWGFGLANFIFALPAVYQIDTLGRRTLLLVTFPGMALTLLAAGFCFYIDQSSDARLDLITFFIFLFAVFYSPGEGPVPFTYSSEAFPLSHREVGMSLAVATNLFWAAILTLVFPRLADALGNTGALGLFAGLNVVAFGMIFLLVPETKQRTLEELDSIFNVPTRTHIRYQITKTLPWLWQRYVLRKDVDRDALYIFRR</sequence>
<dbReference type="PROSITE" id="PS50850">
    <property type="entry name" value="MFS"/>
    <property type="match status" value="1"/>
</dbReference>
<evidence type="ECO:0000259" key="8">
    <source>
        <dbReference type="PROSITE" id="PS50850"/>
    </source>
</evidence>
<feature type="transmembrane region" description="Helical" evidence="7">
    <location>
        <begin position="390"/>
        <end position="414"/>
    </location>
</feature>
<feature type="transmembrane region" description="Helical" evidence="7">
    <location>
        <begin position="523"/>
        <end position="543"/>
    </location>
</feature>
<dbReference type="PRINTS" id="PR00171">
    <property type="entry name" value="SUGRTRNSPORT"/>
</dbReference>
<dbReference type="InterPro" id="IPR003663">
    <property type="entry name" value="Sugar/inositol_transpt"/>
</dbReference>
<accession>A0ABQ8G8Y8</accession>
<dbReference type="InterPro" id="IPR050814">
    <property type="entry name" value="Myo-inositol_Transporter"/>
</dbReference>
<feature type="transmembrane region" description="Helical" evidence="7">
    <location>
        <begin position="555"/>
        <end position="574"/>
    </location>
</feature>
<comment type="similarity">
    <text evidence="2">Belongs to the major facilitator superfamily. Sugar transporter (TC 2.A.1.1) family.</text>
</comment>
<feature type="transmembrane region" description="Helical" evidence="7">
    <location>
        <begin position="426"/>
        <end position="445"/>
    </location>
</feature>
<dbReference type="Proteomes" id="UP000774617">
    <property type="component" value="Unassembled WGS sequence"/>
</dbReference>
<feature type="transmembrane region" description="Helical" evidence="7">
    <location>
        <begin position="484"/>
        <end position="502"/>
    </location>
</feature>
<dbReference type="InterPro" id="IPR005829">
    <property type="entry name" value="Sugar_transporter_CS"/>
</dbReference>
<comment type="caution">
    <text evidence="9">The sequence shown here is derived from an EMBL/GenBank/DDBJ whole genome shotgun (WGS) entry which is preliminary data.</text>
</comment>
<evidence type="ECO:0000256" key="4">
    <source>
        <dbReference type="ARBA" id="ARBA00022692"/>
    </source>
</evidence>
<dbReference type="InterPro" id="IPR036259">
    <property type="entry name" value="MFS_trans_sf"/>
</dbReference>
<evidence type="ECO:0000313" key="10">
    <source>
        <dbReference type="Proteomes" id="UP000774617"/>
    </source>
</evidence>
<feature type="transmembrane region" description="Helical" evidence="7">
    <location>
        <begin position="244"/>
        <end position="266"/>
    </location>
</feature>
<dbReference type="InterPro" id="IPR020846">
    <property type="entry name" value="MFS_dom"/>
</dbReference>
<dbReference type="PANTHER" id="PTHR48020:SF4">
    <property type="entry name" value="SYMPORT, PUTATIVE (AFU_ORTHOLOGUE AFUA_3G11790)-RELATED"/>
    <property type="match status" value="1"/>
</dbReference>
<keyword evidence="5 7" id="KW-1133">Transmembrane helix</keyword>
<dbReference type="SUPFAM" id="SSF103473">
    <property type="entry name" value="MFS general substrate transporter"/>
    <property type="match status" value="1"/>
</dbReference>
<feature type="domain" description="Major facilitator superfamily (MFS) profile" evidence="8">
    <location>
        <begin position="112"/>
        <end position="578"/>
    </location>
</feature>
<evidence type="ECO:0000256" key="5">
    <source>
        <dbReference type="ARBA" id="ARBA00022989"/>
    </source>
</evidence>
<gene>
    <name evidence="9" type="ORF">B0J12DRAFT_114961</name>
</gene>
<organism evidence="9 10">
    <name type="scientific">Macrophomina phaseolina</name>
    <dbReference type="NCBI Taxonomy" id="35725"/>
    <lineage>
        <taxon>Eukaryota</taxon>
        <taxon>Fungi</taxon>
        <taxon>Dikarya</taxon>
        <taxon>Ascomycota</taxon>
        <taxon>Pezizomycotina</taxon>
        <taxon>Dothideomycetes</taxon>
        <taxon>Dothideomycetes incertae sedis</taxon>
        <taxon>Botryosphaeriales</taxon>
        <taxon>Botryosphaeriaceae</taxon>
        <taxon>Macrophomina</taxon>
    </lineage>
</organism>
<dbReference type="InterPro" id="IPR005828">
    <property type="entry name" value="MFS_sugar_transport-like"/>
</dbReference>
<keyword evidence="6 7" id="KW-0472">Membrane</keyword>
<protein>
    <recommendedName>
        <fullName evidence="8">Major facilitator superfamily (MFS) profile domain-containing protein</fullName>
    </recommendedName>
</protein>
<evidence type="ECO:0000256" key="6">
    <source>
        <dbReference type="ARBA" id="ARBA00023136"/>
    </source>
</evidence>
<evidence type="ECO:0000256" key="3">
    <source>
        <dbReference type="ARBA" id="ARBA00022448"/>
    </source>
</evidence>
<dbReference type="PROSITE" id="PS00217">
    <property type="entry name" value="SUGAR_TRANSPORT_2"/>
    <property type="match status" value="1"/>
</dbReference>
<proteinExistence type="inferred from homology"/>
<name>A0ABQ8G8Y8_9PEZI</name>